<accession>A0A5B8W6E7</accession>
<dbReference type="EMBL" id="CP042437">
    <property type="protein sequence ID" value="QEC79271.1"/>
    <property type="molecule type" value="Genomic_DNA"/>
</dbReference>
<evidence type="ECO:0000256" key="1">
    <source>
        <dbReference type="SAM" id="SignalP"/>
    </source>
</evidence>
<feature type="signal peptide" evidence="1">
    <location>
        <begin position="1"/>
        <end position="18"/>
    </location>
</feature>
<evidence type="ECO:0000313" key="3">
    <source>
        <dbReference type="Proteomes" id="UP000321362"/>
    </source>
</evidence>
<organism evidence="2 3">
    <name type="scientific">Mucilaginibacter ginsenosidivorax</name>
    <dbReference type="NCBI Taxonomy" id="862126"/>
    <lineage>
        <taxon>Bacteria</taxon>
        <taxon>Pseudomonadati</taxon>
        <taxon>Bacteroidota</taxon>
        <taxon>Sphingobacteriia</taxon>
        <taxon>Sphingobacteriales</taxon>
        <taxon>Sphingobacteriaceae</taxon>
        <taxon>Mucilaginibacter</taxon>
    </lineage>
</organism>
<dbReference type="SUPFAM" id="SSF53474">
    <property type="entry name" value="alpha/beta-Hydrolases"/>
    <property type="match status" value="1"/>
</dbReference>
<evidence type="ECO:0000313" key="2">
    <source>
        <dbReference type="EMBL" id="QEC79271.1"/>
    </source>
</evidence>
<keyword evidence="3" id="KW-1185">Reference proteome</keyword>
<dbReference type="Gene3D" id="3.40.50.1820">
    <property type="entry name" value="alpha/beta hydrolase"/>
    <property type="match status" value="1"/>
</dbReference>
<dbReference type="InterPro" id="IPR029058">
    <property type="entry name" value="AB_hydrolase_fold"/>
</dbReference>
<dbReference type="PANTHER" id="PTHR48098:SF3">
    <property type="entry name" value="IRON(III) ENTEROBACTIN ESTERASE"/>
    <property type="match status" value="1"/>
</dbReference>
<dbReference type="InterPro" id="IPR050583">
    <property type="entry name" value="Mycobacterial_A85_antigen"/>
</dbReference>
<sequence length="569" mass="64899">MKKLILFIFLISPFFASAQTFRVNIDPSLGESKELDGRLLLLLSKNNKAEPRFQVSDGAESQLVFGMDINGWQPGTSQLIDVQAYGYPLERLKDVPAGDYYVQVVLHKYETFHLKTGQTVKLPMDRGEGQHWNMAPGNIYSAPVKIHFDPAASNELTLNISKVIPPIEAPKDTKYIKHIKIQSKLLTEFWGRPMYLGANILLPAGFDEHPNVKYPLAIFHGHFPADLEGFSTTPPDPNLKPDTSARFHITGYNRIVQQEAYDFYKQWTGPAFPRVLAIEIQHANPYYDDSYAVNSANLGPYGDAITYELIPEIEKQFRGIGKGWARFMYGGSTGGWEVLAAQVFYPNEYNGCYAACPDPVDFHHYMTINLYGDKNAYFLSSDFKQTPRPEERDYLGHVGSTMKEVNQSELAIGTRSRSGGQFDIWEAVFSPMDKDGYPKRIYDKNTGAIDTSVAAYWREHFDLTHIIQRDWPKIGNSLKGKIHIYVGDMDTYYLNNAVYTAEDVLKKLNNPNCNCEVDYGDRAEHCWNGDHTQPNYISRLRYHQMFIKKWAAEIKNRAPKGADLKSWRY</sequence>
<reference evidence="2 3" key="1">
    <citation type="journal article" date="2013" name="J. Microbiol.">
        <title>Mucilaginibacter ginsenosidivorax sp. nov., with ginsenoside converting activity isolated from sediment.</title>
        <authorList>
            <person name="Kim J.K."/>
            <person name="Choi T.E."/>
            <person name="Liu Q.M."/>
            <person name="Park H.Y."/>
            <person name="Yi T.H."/>
            <person name="Yoon M.H."/>
            <person name="Kim S.C."/>
            <person name="Im W.T."/>
        </authorList>
    </citation>
    <scope>NUCLEOTIDE SEQUENCE [LARGE SCALE GENOMIC DNA]</scope>
    <source>
        <strain evidence="2 3">KHI28</strain>
    </source>
</reference>
<dbReference type="AlphaFoldDB" id="A0A5B8W6E7"/>
<dbReference type="Proteomes" id="UP000321362">
    <property type="component" value="Chromosome"/>
</dbReference>
<keyword evidence="1" id="KW-0732">Signal</keyword>
<dbReference type="RefSeq" id="WP_147058700.1">
    <property type="nucleotide sequence ID" value="NZ_CP042437.1"/>
</dbReference>
<dbReference type="KEGG" id="mgk:FSB76_26210"/>
<evidence type="ECO:0008006" key="4">
    <source>
        <dbReference type="Google" id="ProtNLM"/>
    </source>
</evidence>
<protein>
    <recommendedName>
        <fullName evidence="4">Esterase</fullName>
    </recommendedName>
</protein>
<dbReference type="PANTHER" id="PTHR48098">
    <property type="entry name" value="ENTEROCHELIN ESTERASE-RELATED"/>
    <property type="match status" value="1"/>
</dbReference>
<proteinExistence type="predicted"/>
<gene>
    <name evidence="2" type="ORF">FSB76_26210</name>
</gene>
<feature type="chain" id="PRO_5023022734" description="Esterase" evidence="1">
    <location>
        <begin position="19"/>
        <end position="569"/>
    </location>
</feature>
<name>A0A5B8W6E7_9SPHI</name>
<dbReference type="OrthoDB" id="9768282at2"/>